<dbReference type="AlphaFoldDB" id="A0AAN7CK23"/>
<reference evidence="6" key="1">
    <citation type="journal article" date="2023" name="Mol. Phylogenet. Evol.">
        <title>Genome-scale phylogeny and comparative genomics of the fungal order Sordariales.</title>
        <authorList>
            <person name="Hensen N."/>
            <person name="Bonometti L."/>
            <person name="Westerberg I."/>
            <person name="Brannstrom I.O."/>
            <person name="Guillou S."/>
            <person name="Cros-Aarteil S."/>
            <person name="Calhoun S."/>
            <person name="Haridas S."/>
            <person name="Kuo A."/>
            <person name="Mondo S."/>
            <person name="Pangilinan J."/>
            <person name="Riley R."/>
            <person name="LaButti K."/>
            <person name="Andreopoulos B."/>
            <person name="Lipzen A."/>
            <person name="Chen C."/>
            <person name="Yan M."/>
            <person name="Daum C."/>
            <person name="Ng V."/>
            <person name="Clum A."/>
            <person name="Steindorff A."/>
            <person name="Ohm R.A."/>
            <person name="Martin F."/>
            <person name="Silar P."/>
            <person name="Natvig D.O."/>
            <person name="Lalanne C."/>
            <person name="Gautier V."/>
            <person name="Ament-Velasquez S.L."/>
            <person name="Kruys A."/>
            <person name="Hutchinson M.I."/>
            <person name="Powell A.J."/>
            <person name="Barry K."/>
            <person name="Miller A.N."/>
            <person name="Grigoriev I.V."/>
            <person name="Debuchy R."/>
            <person name="Gladieux P."/>
            <person name="Hiltunen Thoren M."/>
            <person name="Johannesson H."/>
        </authorList>
    </citation>
    <scope>NUCLEOTIDE SEQUENCE</scope>
    <source>
        <strain evidence="6">CBS 359.72</strain>
    </source>
</reference>
<comment type="caution">
    <text evidence="6">The sequence shown here is derived from an EMBL/GenBank/DDBJ whole genome shotgun (WGS) entry which is preliminary data.</text>
</comment>
<evidence type="ECO:0000256" key="3">
    <source>
        <dbReference type="ARBA" id="ARBA00023242"/>
    </source>
</evidence>
<evidence type="ECO:0000259" key="5">
    <source>
        <dbReference type="PROSITE" id="PS50048"/>
    </source>
</evidence>
<dbReference type="GO" id="GO:0005634">
    <property type="term" value="C:nucleus"/>
    <property type="evidence" value="ECO:0007669"/>
    <property type="project" value="UniProtKB-SubCell"/>
</dbReference>
<evidence type="ECO:0000256" key="1">
    <source>
        <dbReference type="ARBA" id="ARBA00004123"/>
    </source>
</evidence>
<dbReference type="CDD" id="cd12148">
    <property type="entry name" value="fungal_TF_MHR"/>
    <property type="match status" value="1"/>
</dbReference>
<dbReference type="EMBL" id="MU857810">
    <property type="protein sequence ID" value="KAK4243494.1"/>
    <property type="molecule type" value="Genomic_DNA"/>
</dbReference>
<feature type="region of interest" description="Disordered" evidence="4">
    <location>
        <begin position="406"/>
        <end position="426"/>
    </location>
</feature>
<reference evidence="6" key="2">
    <citation type="submission" date="2023-05" db="EMBL/GenBank/DDBJ databases">
        <authorList>
            <consortium name="Lawrence Berkeley National Laboratory"/>
            <person name="Steindorff A."/>
            <person name="Hensen N."/>
            <person name="Bonometti L."/>
            <person name="Westerberg I."/>
            <person name="Brannstrom I.O."/>
            <person name="Guillou S."/>
            <person name="Cros-Aarteil S."/>
            <person name="Calhoun S."/>
            <person name="Haridas S."/>
            <person name="Kuo A."/>
            <person name="Mondo S."/>
            <person name="Pangilinan J."/>
            <person name="Riley R."/>
            <person name="Labutti K."/>
            <person name="Andreopoulos B."/>
            <person name="Lipzen A."/>
            <person name="Chen C."/>
            <person name="Yanf M."/>
            <person name="Daum C."/>
            <person name="Ng V."/>
            <person name="Clum A."/>
            <person name="Ohm R."/>
            <person name="Martin F."/>
            <person name="Silar P."/>
            <person name="Natvig D."/>
            <person name="Lalanne C."/>
            <person name="Gautier V."/>
            <person name="Ament-Velasquez S.L."/>
            <person name="Kruys A."/>
            <person name="Hutchinson M.I."/>
            <person name="Powell A.J."/>
            <person name="Barry K."/>
            <person name="Miller A.N."/>
            <person name="Grigoriev I.V."/>
            <person name="Debuchy R."/>
            <person name="Gladieux P."/>
            <person name="Thoren M.H."/>
            <person name="Johannesson H."/>
        </authorList>
    </citation>
    <scope>NUCLEOTIDE SEQUENCE</scope>
    <source>
        <strain evidence="6">CBS 359.72</strain>
    </source>
</reference>
<feature type="domain" description="Zn(2)-C6 fungal-type" evidence="5">
    <location>
        <begin position="18"/>
        <end position="49"/>
    </location>
</feature>
<feature type="compositionally biased region" description="Pro residues" evidence="4">
    <location>
        <begin position="49"/>
        <end position="60"/>
    </location>
</feature>
<feature type="compositionally biased region" description="Basic and acidic residues" evidence="4">
    <location>
        <begin position="612"/>
        <end position="626"/>
    </location>
</feature>
<name>A0AAN7CK23_9PEZI</name>
<keyword evidence="2" id="KW-0479">Metal-binding</keyword>
<dbReference type="SMART" id="SM00906">
    <property type="entry name" value="Fungal_trans"/>
    <property type="match status" value="1"/>
</dbReference>
<evidence type="ECO:0000313" key="6">
    <source>
        <dbReference type="EMBL" id="KAK4243494.1"/>
    </source>
</evidence>
<dbReference type="SUPFAM" id="SSF57701">
    <property type="entry name" value="Zn2/Cys6 DNA-binding domain"/>
    <property type="match status" value="1"/>
</dbReference>
<feature type="region of interest" description="Disordered" evidence="4">
    <location>
        <begin position="40"/>
        <end position="126"/>
    </location>
</feature>
<evidence type="ECO:0000256" key="2">
    <source>
        <dbReference type="ARBA" id="ARBA00022723"/>
    </source>
</evidence>
<dbReference type="InterPro" id="IPR001138">
    <property type="entry name" value="Zn2Cys6_DnaBD"/>
</dbReference>
<evidence type="ECO:0000313" key="7">
    <source>
        <dbReference type="Proteomes" id="UP001303647"/>
    </source>
</evidence>
<feature type="compositionally biased region" description="Low complexity" evidence="4">
    <location>
        <begin position="117"/>
        <end position="126"/>
    </location>
</feature>
<dbReference type="InterPro" id="IPR050613">
    <property type="entry name" value="Sec_Metabolite_Reg"/>
</dbReference>
<protein>
    <submittedName>
        <fullName evidence="6">Pyrrolocin cluster transcription factor fsdR</fullName>
    </submittedName>
</protein>
<accession>A0AAN7CK23</accession>
<dbReference type="CDD" id="cd00067">
    <property type="entry name" value="GAL4"/>
    <property type="match status" value="1"/>
</dbReference>
<dbReference type="PROSITE" id="PS50048">
    <property type="entry name" value="ZN2_CY6_FUNGAL_2"/>
    <property type="match status" value="1"/>
</dbReference>
<sequence>MDVTTEVRARRREKPQLSCHPCRKRKVRCDRIWPCSNCSSRGQGSLCPFPNPSVTAPPGPRRTIGIPHLQDHINQQHGKTVTDSTQQSPLTPATGPTPPSSSGSTLSVAETGTGHTSLSSSFSSSPCSSNAGSIRIKQSGASYVSSAHWTVVLANIAELRDFVEREIDEIESQAPGDDILATAVDLRLLYSGCPPGLTLSSVLKCLPPRPIVDRLVSRFLTSSKWAPHRGKFLREYEEFWSDPPAALIVWVGLLYTVMSLSTKYQLCLFDTNGAFSPARHRPDTLQQQTREFQNTIELYLEKAVQCLFLGRYTEGGPYVVESLTLYFIVEVFLCTDINVGLYTLVGVLVQLAISDGYHRDAKHFPSISRFEAEMRRRTWALILQIDSNISSHLGLPRRVLESQFDTAEPRSLHDTDFDDSTTELPPPRPETEVIAALYTRTKLRLISIGNRVTDLLTPPSPYTYADARNLIRQLDAVHDAFPASLKWQGFASSIAVPSQLTIQRIWLEMCVLRGKLALMSKFLLAPRRQTWRICAIALVCIDAATKTLEFQHFLDEETWVDGLLYQSRWNITATFMNDFLLVASILCFNLQITPPHGEEQQHQQPRDGPGSDSRETGTDSGHDTAETFKDNERIRKLLRMSHPNLTLTLSSQGCRHPAGVVWG</sequence>
<feature type="compositionally biased region" description="Low complexity" evidence="4">
    <location>
        <begin position="88"/>
        <end position="107"/>
    </location>
</feature>
<dbReference type="PANTHER" id="PTHR31001">
    <property type="entry name" value="UNCHARACTERIZED TRANSCRIPTIONAL REGULATORY PROTEIN"/>
    <property type="match status" value="1"/>
</dbReference>
<keyword evidence="3" id="KW-0539">Nucleus</keyword>
<dbReference type="Gene3D" id="4.10.240.10">
    <property type="entry name" value="Zn(2)-C6 fungal-type DNA-binding domain"/>
    <property type="match status" value="1"/>
</dbReference>
<dbReference type="InterPro" id="IPR007219">
    <property type="entry name" value="XnlR_reg_dom"/>
</dbReference>
<dbReference type="GO" id="GO:0006351">
    <property type="term" value="P:DNA-templated transcription"/>
    <property type="evidence" value="ECO:0007669"/>
    <property type="project" value="InterPro"/>
</dbReference>
<comment type="subcellular location">
    <subcellularLocation>
        <location evidence="1">Nucleus</location>
    </subcellularLocation>
</comment>
<dbReference type="GO" id="GO:0000981">
    <property type="term" value="F:DNA-binding transcription factor activity, RNA polymerase II-specific"/>
    <property type="evidence" value="ECO:0007669"/>
    <property type="project" value="InterPro"/>
</dbReference>
<dbReference type="GO" id="GO:0008270">
    <property type="term" value="F:zinc ion binding"/>
    <property type="evidence" value="ECO:0007669"/>
    <property type="project" value="InterPro"/>
</dbReference>
<organism evidence="6 7">
    <name type="scientific">Corynascus novoguineensis</name>
    <dbReference type="NCBI Taxonomy" id="1126955"/>
    <lineage>
        <taxon>Eukaryota</taxon>
        <taxon>Fungi</taxon>
        <taxon>Dikarya</taxon>
        <taxon>Ascomycota</taxon>
        <taxon>Pezizomycotina</taxon>
        <taxon>Sordariomycetes</taxon>
        <taxon>Sordariomycetidae</taxon>
        <taxon>Sordariales</taxon>
        <taxon>Chaetomiaceae</taxon>
        <taxon>Corynascus</taxon>
    </lineage>
</organism>
<gene>
    <name evidence="6" type="ORF">C7999DRAFT_18156</name>
</gene>
<evidence type="ECO:0000256" key="4">
    <source>
        <dbReference type="SAM" id="MobiDB-lite"/>
    </source>
</evidence>
<proteinExistence type="predicted"/>
<dbReference type="Pfam" id="PF04082">
    <property type="entry name" value="Fungal_trans"/>
    <property type="match status" value="1"/>
</dbReference>
<dbReference type="SMART" id="SM00066">
    <property type="entry name" value="GAL4"/>
    <property type="match status" value="1"/>
</dbReference>
<dbReference type="PROSITE" id="PS00463">
    <property type="entry name" value="ZN2_CY6_FUNGAL_1"/>
    <property type="match status" value="1"/>
</dbReference>
<dbReference type="PANTHER" id="PTHR31001:SF74">
    <property type="entry name" value="ZN(II)2CYS6 TRANSCRIPTION FACTOR (EUROFUNG)"/>
    <property type="match status" value="1"/>
</dbReference>
<feature type="region of interest" description="Disordered" evidence="4">
    <location>
        <begin position="596"/>
        <end position="626"/>
    </location>
</feature>
<feature type="compositionally biased region" description="Polar residues" evidence="4">
    <location>
        <begin position="72"/>
        <end position="87"/>
    </location>
</feature>
<keyword evidence="7" id="KW-1185">Reference proteome</keyword>
<dbReference type="GO" id="GO:0003677">
    <property type="term" value="F:DNA binding"/>
    <property type="evidence" value="ECO:0007669"/>
    <property type="project" value="InterPro"/>
</dbReference>
<feature type="compositionally biased region" description="Basic and acidic residues" evidence="4">
    <location>
        <begin position="596"/>
        <end position="605"/>
    </location>
</feature>
<dbReference type="Proteomes" id="UP001303647">
    <property type="component" value="Unassembled WGS sequence"/>
</dbReference>
<dbReference type="InterPro" id="IPR036864">
    <property type="entry name" value="Zn2-C6_fun-type_DNA-bd_sf"/>
</dbReference>
<dbReference type="Pfam" id="PF00172">
    <property type="entry name" value="Zn_clus"/>
    <property type="match status" value="1"/>
</dbReference>